<name>G6EXN4_9PROT</name>
<comment type="caution">
    <text evidence="2">The sequence shown here is derived from an EMBL/GenBank/DDBJ whole genome shotgun (WGS) entry which is preliminary data.</text>
</comment>
<gene>
    <name evidence="2" type="ORF">CIN_02040</name>
</gene>
<keyword evidence="1" id="KW-0732">Signal</keyword>
<sequence>MKKLLLALSIIALPLTAMAADKPDRMSDATIDAAVKKFGPSFCAKTVNGIKDAAEKVYDCYQKTPKDSPNLEICFLGDGAVRSIIRPLTEKAEALGKTNPFEKITYFSKPNITKRIEEKYNFPKYKNYTNEEKLDYQVNSIRLFANKANASCNPSH</sequence>
<reference evidence="2 3" key="1">
    <citation type="submission" date="2011-10" db="EMBL/GenBank/DDBJ databases">
        <title>Genome Sequence of Commensalibacter intestini A911, isolated from Drosophila gut.</title>
        <authorList>
            <person name="Lee W.-J."/>
            <person name="Kim E.-K."/>
        </authorList>
    </citation>
    <scope>NUCLEOTIDE SEQUENCE [LARGE SCALE GENOMIC DNA]</scope>
    <source>
        <strain evidence="2 3">A911</strain>
    </source>
</reference>
<evidence type="ECO:0000256" key="1">
    <source>
        <dbReference type="SAM" id="SignalP"/>
    </source>
</evidence>
<dbReference type="OrthoDB" id="9986367at2"/>
<evidence type="ECO:0000313" key="2">
    <source>
        <dbReference type="EMBL" id="EHD14272.1"/>
    </source>
</evidence>
<feature type="signal peptide" evidence="1">
    <location>
        <begin position="1"/>
        <end position="19"/>
    </location>
</feature>
<dbReference type="STRING" id="1088868.CIN_02040"/>
<dbReference type="EMBL" id="AGFR01000003">
    <property type="protein sequence ID" value="EHD14272.1"/>
    <property type="molecule type" value="Genomic_DNA"/>
</dbReference>
<proteinExistence type="predicted"/>
<organism evidence="2 3">
    <name type="scientific">Commensalibacter intestini A911</name>
    <dbReference type="NCBI Taxonomy" id="1088868"/>
    <lineage>
        <taxon>Bacteria</taxon>
        <taxon>Pseudomonadati</taxon>
        <taxon>Pseudomonadota</taxon>
        <taxon>Alphaproteobacteria</taxon>
        <taxon>Acetobacterales</taxon>
        <taxon>Acetobacteraceae</taxon>
    </lineage>
</organism>
<dbReference type="RefSeq" id="WP_008853194.1">
    <property type="nucleotide sequence ID" value="NZ_AGFR01000003.1"/>
</dbReference>
<accession>G6EXN4</accession>
<protein>
    <submittedName>
        <fullName evidence="2">Uncharacterized protein</fullName>
    </submittedName>
</protein>
<dbReference type="Proteomes" id="UP000005939">
    <property type="component" value="Unassembled WGS sequence"/>
</dbReference>
<evidence type="ECO:0000313" key="3">
    <source>
        <dbReference type="Proteomes" id="UP000005939"/>
    </source>
</evidence>
<dbReference type="AlphaFoldDB" id="G6EXN4"/>
<feature type="chain" id="PRO_5003488633" evidence="1">
    <location>
        <begin position="20"/>
        <end position="156"/>
    </location>
</feature>